<gene>
    <name evidence="1" type="ORF">SELO1098_LOCUS6671</name>
    <name evidence="2" type="ORF">SELO1098_LOCUS6672</name>
</gene>
<dbReference type="AlphaFoldDB" id="A0A7S3GWS7"/>
<evidence type="ECO:0000313" key="1">
    <source>
        <dbReference type="EMBL" id="CAE0277841.1"/>
    </source>
</evidence>
<evidence type="ECO:0000313" key="2">
    <source>
        <dbReference type="EMBL" id="CAE0277842.1"/>
    </source>
</evidence>
<proteinExistence type="predicted"/>
<dbReference type="EMBL" id="HBIC01013327">
    <property type="protein sequence ID" value="CAE0277842.1"/>
    <property type="molecule type" value="Transcribed_RNA"/>
</dbReference>
<reference evidence="2" key="1">
    <citation type="submission" date="2021-01" db="EMBL/GenBank/DDBJ databases">
        <authorList>
            <person name="Corre E."/>
            <person name="Pelletier E."/>
            <person name="Niang G."/>
            <person name="Scheremetjew M."/>
            <person name="Finn R."/>
            <person name="Kale V."/>
            <person name="Holt S."/>
            <person name="Cochrane G."/>
            <person name="Meng A."/>
            <person name="Brown T."/>
            <person name="Cohen L."/>
        </authorList>
    </citation>
    <scope>NUCLEOTIDE SEQUENCE</scope>
    <source>
        <strain evidence="2">CCAP 955/1</strain>
    </source>
</reference>
<name>A0A7S3GWS7_9STRA</name>
<accession>A0A7S3GWS7</accession>
<dbReference type="EMBL" id="HBIC01013326">
    <property type="protein sequence ID" value="CAE0277841.1"/>
    <property type="molecule type" value="Transcribed_RNA"/>
</dbReference>
<organism evidence="2">
    <name type="scientific">Spumella elongata</name>
    <dbReference type="NCBI Taxonomy" id="89044"/>
    <lineage>
        <taxon>Eukaryota</taxon>
        <taxon>Sar</taxon>
        <taxon>Stramenopiles</taxon>
        <taxon>Ochrophyta</taxon>
        <taxon>Chrysophyceae</taxon>
        <taxon>Chromulinales</taxon>
        <taxon>Chromulinaceae</taxon>
        <taxon>Spumella</taxon>
    </lineage>
</organism>
<protein>
    <submittedName>
        <fullName evidence="2">Uncharacterized protein</fullName>
    </submittedName>
</protein>
<sequence length="190" mass="21285">MTMAFFGLTALGPQNAFEVNSTTFRYIQVFDEQDFKDAWIKVNGPDALHVHRPRLPLVFKALFHGPVPANEQGPISEAFENGVFETPETISLDSYLKIMVRLREEADEQSRAREGRPNPNCEFNSTSEMSLAIRKNAAMKHELQTKLTAPLTGTQEYGWSKQDLKAPTAGRGGSDITKFAAELIKNGIYY</sequence>